<comment type="similarity">
    <text evidence="10">Belongs to the ureidoglycolate lyase family.</text>
</comment>
<dbReference type="AlphaFoldDB" id="A0A060T7I1"/>
<accession>A0A060T7I1</accession>
<dbReference type="PANTHER" id="PTHR21221">
    <property type="entry name" value="UREIDOGLYCOLATE HYDROLASE"/>
    <property type="match status" value="1"/>
</dbReference>
<comment type="subunit">
    <text evidence="2">Homodimer.</text>
</comment>
<comment type="catalytic activity">
    <reaction evidence="8">
        <text>(S)-ureidoglycolate = urea + glyoxylate</text>
        <dbReference type="Rhea" id="RHEA:11304"/>
        <dbReference type="ChEBI" id="CHEBI:16199"/>
        <dbReference type="ChEBI" id="CHEBI:36655"/>
        <dbReference type="ChEBI" id="CHEBI:57296"/>
        <dbReference type="EC" id="4.3.2.3"/>
    </reaction>
</comment>
<dbReference type="SUPFAM" id="SSF51182">
    <property type="entry name" value="RmlC-like cupins"/>
    <property type="match status" value="1"/>
</dbReference>
<evidence type="ECO:0000256" key="3">
    <source>
        <dbReference type="ARBA" id="ARBA00012341"/>
    </source>
</evidence>
<evidence type="ECO:0000256" key="6">
    <source>
        <dbReference type="ARBA" id="ARBA00023239"/>
    </source>
</evidence>
<name>A0A060T7I1_BLAAD</name>
<keyword evidence="6" id="KW-0456">Lyase</keyword>
<dbReference type="InterPro" id="IPR047233">
    <property type="entry name" value="UAH_cupin"/>
</dbReference>
<evidence type="ECO:0000256" key="8">
    <source>
        <dbReference type="ARBA" id="ARBA00047684"/>
    </source>
</evidence>
<dbReference type="FunFam" id="2.60.120.480:FF:000003">
    <property type="entry name" value="Ureidoglycolate hydrolase"/>
    <property type="match status" value="1"/>
</dbReference>
<evidence type="ECO:0000256" key="2">
    <source>
        <dbReference type="ARBA" id="ARBA00011738"/>
    </source>
</evidence>
<dbReference type="EMBL" id="HG937692">
    <property type="protein sequence ID" value="CDP36714.1"/>
    <property type="molecule type" value="Genomic_DNA"/>
</dbReference>
<dbReference type="Gene3D" id="2.60.120.480">
    <property type="entry name" value="Ureidoglycolate hydrolase"/>
    <property type="match status" value="1"/>
</dbReference>
<dbReference type="CDD" id="cd20298">
    <property type="entry name" value="cupin_UAH"/>
    <property type="match status" value="1"/>
</dbReference>
<dbReference type="GO" id="GO:0050385">
    <property type="term" value="F:ureidoglycolate lyase activity"/>
    <property type="evidence" value="ECO:0007669"/>
    <property type="project" value="UniProtKB-EC"/>
</dbReference>
<dbReference type="GO" id="GO:0004848">
    <property type="term" value="F:ureidoglycolate hydrolase activity"/>
    <property type="evidence" value="ECO:0007669"/>
    <property type="project" value="InterPro"/>
</dbReference>
<dbReference type="InterPro" id="IPR024060">
    <property type="entry name" value="Ureidoglycolate_lyase_dom_sf"/>
</dbReference>
<gene>
    <name evidence="11" type="ORF">GNLVRS02_ARAD1B19294g</name>
</gene>
<dbReference type="PANTHER" id="PTHR21221:SF1">
    <property type="entry name" value="UREIDOGLYCOLATE LYASE"/>
    <property type="match status" value="1"/>
</dbReference>
<organism evidence="11">
    <name type="scientific">Blastobotrys adeninivorans</name>
    <name type="common">Yeast</name>
    <name type="synonym">Arxula adeninivorans</name>
    <dbReference type="NCBI Taxonomy" id="409370"/>
    <lineage>
        <taxon>Eukaryota</taxon>
        <taxon>Fungi</taxon>
        <taxon>Dikarya</taxon>
        <taxon>Ascomycota</taxon>
        <taxon>Saccharomycotina</taxon>
        <taxon>Dipodascomycetes</taxon>
        <taxon>Dipodascales</taxon>
        <taxon>Trichomonascaceae</taxon>
        <taxon>Blastobotrys</taxon>
    </lineage>
</organism>
<evidence type="ECO:0000256" key="5">
    <source>
        <dbReference type="ARBA" id="ARBA00022631"/>
    </source>
</evidence>
<evidence type="ECO:0000313" key="11">
    <source>
        <dbReference type="EMBL" id="CDP36714.1"/>
    </source>
</evidence>
<comment type="function">
    <text evidence="9">Catalyzes the catabolism of the allantoin degradation intermediate (S)-ureidoglycolate, generating urea and glyoxylate. Involved in the utilization of allantoin as secondary nitrogen source when primary sources are limiting.</text>
</comment>
<dbReference type="PhylomeDB" id="A0A060T7I1"/>
<dbReference type="GO" id="GO:0000256">
    <property type="term" value="P:allantoin catabolic process"/>
    <property type="evidence" value="ECO:0007669"/>
    <property type="project" value="InterPro"/>
</dbReference>
<evidence type="ECO:0000256" key="4">
    <source>
        <dbReference type="ARBA" id="ARBA00019751"/>
    </source>
</evidence>
<dbReference type="EC" id="4.3.2.3" evidence="3"/>
<evidence type="ECO:0000256" key="1">
    <source>
        <dbReference type="ARBA" id="ARBA00004780"/>
    </source>
</evidence>
<protein>
    <recommendedName>
        <fullName evidence="4">Ureidoglycolate lyase</fullName>
        <ecNumber evidence="3">4.3.2.3</ecNumber>
    </recommendedName>
    <alternativeName>
        <fullName evidence="7">Ureidoglycolatase</fullName>
    </alternativeName>
</protein>
<reference evidence="11" key="1">
    <citation type="submission" date="2014-02" db="EMBL/GenBank/DDBJ databases">
        <authorList>
            <person name="Genoscope - CEA"/>
        </authorList>
    </citation>
    <scope>NUCLEOTIDE SEQUENCE</scope>
    <source>
        <strain evidence="11">LS3</strain>
    </source>
</reference>
<dbReference type="GO" id="GO:0006144">
    <property type="term" value="P:purine nucleobase metabolic process"/>
    <property type="evidence" value="ECO:0007669"/>
    <property type="project" value="UniProtKB-KW"/>
</dbReference>
<comment type="pathway">
    <text evidence="1">Nitrogen metabolism; (S)-allantoin degradation.</text>
</comment>
<sequence length="227" mass="25521">MSRCRQKYHDTWNKNMPLATLDSTHSRRIRAKELTPDAFAPYGFVISTKEQLKTHKIQSANYGTAQKIFQINPVINNFSKCPSGQPSRTNLNMFRCSPPNHLLTYDADRVAGRVHYLSKVVERHPFSTQTFMPMGRSRNDITYLVIVARTRSDGLPDLDNVEAFVARGDQAVTYGPGTWHAPMVALGDVVDFGVLINENGQSDEDCQETYINPGLVVEFDLPVSSKL</sequence>
<evidence type="ECO:0000256" key="10">
    <source>
        <dbReference type="ARBA" id="ARBA00061337"/>
    </source>
</evidence>
<reference evidence="11" key="2">
    <citation type="submission" date="2014-06" db="EMBL/GenBank/DDBJ databases">
        <title>The complete genome of Blastobotrys (Arxula) adeninivorans LS3 - a yeast of biotechnological interest.</title>
        <authorList>
            <person name="Kunze G."/>
            <person name="Gaillardin C."/>
            <person name="Czernicka M."/>
            <person name="Durrens P."/>
            <person name="Martin T."/>
            <person name="Boer E."/>
            <person name="Gabaldon T."/>
            <person name="Cruz J."/>
            <person name="Talla E."/>
            <person name="Marck C."/>
            <person name="Goffeau A."/>
            <person name="Barbe V."/>
            <person name="Baret P."/>
            <person name="Baronian K."/>
            <person name="Beier S."/>
            <person name="Bleykasten C."/>
            <person name="Bode R."/>
            <person name="Casaregola S."/>
            <person name="Despons L."/>
            <person name="Fairhead C."/>
            <person name="Giersberg M."/>
            <person name="Gierski P."/>
            <person name="Hahnel U."/>
            <person name="Hartmann A."/>
            <person name="Jankowska D."/>
            <person name="Jubin C."/>
            <person name="Jung P."/>
            <person name="Lafontaine I."/>
            <person name="Leh-Louis V."/>
            <person name="Lemaire M."/>
            <person name="Marcet-Houben M."/>
            <person name="Mascher M."/>
            <person name="Morel G."/>
            <person name="Richard G.-F."/>
            <person name="Riechen J."/>
            <person name="Sacerdot C."/>
            <person name="Sarkar A."/>
            <person name="Savel G."/>
            <person name="Schacherer J."/>
            <person name="Sherman D."/>
            <person name="Straub M.-L."/>
            <person name="Stein N."/>
            <person name="Thierry A."/>
            <person name="Trautwein-Schult A."/>
            <person name="Westhof E."/>
            <person name="Worch S."/>
            <person name="Dujon B."/>
            <person name="Souciet J.-L."/>
            <person name="Wincker P."/>
            <person name="Scholz U."/>
            <person name="Neuveglise N."/>
        </authorList>
    </citation>
    <scope>NUCLEOTIDE SEQUENCE</scope>
    <source>
        <strain evidence="11">LS3</strain>
    </source>
</reference>
<evidence type="ECO:0000256" key="7">
    <source>
        <dbReference type="ARBA" id="ARBA00030302"/>
    </source>
</evidence>
<dbReference type="InterPro" id="IPR007247">
    <property type="entry name" value="Ureidogly_lyase"/>
</dbReference>
<dbReference type="Pfam" id="PF04115">
    <property type="entry name" value="Ureidogly_lyase"/>
    <property type="match status" value="1"/>
</dbReference>
<keyword evidence="5" id="KW-0659">Purine metabolism</keyword>
<evidence type="ECO:0000256" key="9">
    <source>
        <dbReference type="ARBA" id="ARBA00055977"/>
    </source>
</evidence>
<dbReference type="InterPro" id="IPR011051">
    <property type="entry name" value="RmlC_Cupin_sf"/>
</dbReference>
<proteinExistence type="inferred from homology"/>